<evidence type="ECO:0000313" key="9">
    <source>
        <dbReference type="EMBL" id="OHA85998.1"/>
    </source>
</evidence>
<proteinExistence type="predicted"/>
<protein>
    <submittedName>
        <fullName evidence="9">CRISPR-associated endonuclease Cas2</fullName>
    </submittedName>
</protein>
<dbReference type="Gene3D" id="3.30.70.2650">
    <property type="match status" value="1"/>
</dbReference>
<sequence length="182" mass="20735">MDRKDRVPIGEIILGVVGTAGILAAAIAPGVFAAAKLFMPKRRSYNKRYITNAISRLKAKNYITTVVQGSKKYIRLTKEGEAHLLLIQNRQVCVPRPQTWDGKWRIVVFDIPEKQRAVRRKVRAGLVSFGFRRLQDSVWVYPYDCEELIVMLKANARIGAKVLYVVAEKVEYDKNLRQAFGL</sequence>
<evidence type="ECO:0000256" key="5">
    <source>
        <dbReference type="ARBA" id="ARBA00022842"/>
    </source>
</evidence>
<evidence type="ECO:0000256" key="3">
    <source>
        <dbReference type="ARBA" id="ARBA00022759"/>
    </source>
</evidence>
<dbReference type="PANTHER" id="PTHR30319">
    <property type="entry name" value="PHENYLACETIC ACID REGULATOR-RELATED TRANSCRIPTIONAL REPRESSOR"/>
    <property type="match status" value="1"/>
</dbReference>
<keyword evidence="7" id="KW-0812">Transmembrane</keyword>
<keyword evidence="1" id="KW-0540">Nuclease</keyword>
<dbReference type="SUPFAM" id="SSF46785">
    <property type="entry name" value="Winged helix' DNA-binding domain"/>
    <property type="match status" value="1"/>
</dbReference>
<dbReference type="InterPro" id="IPR021127">
    <property type="entry name" value="CRISPR_associated_Cas2"/>
</dbReference>
<keyword evidence="2" id="KW-0479">Metal-binding</keyword>
<dbReference type="GO" id="GO:0006351">
    <property type="term" value="P:DNA-templated transcription"/>
    <property type="evidence" value="ECO:0007669"/>
    <property type="project" value="TreeGrafter"/>
</dbReference>
<gene>
    <name evidence="9" type="ORF">A2591_02350</name>
</gene>
<dbReference type="STRING" id="1802730.A2591_02350"/>
<dbReference type="InterPro" id="IPR036390">
    <property type="entry name" value="WH_DNA-bd_sf"/>
</dbReference>
<keyword evidence="7" id="KW-0472">Membrane</keyword>
<dbReference type="PANTHER" id="PTHR30319:SF1">
    <property type="entry name" value="TRANSCRIPTIONAL REPRESSOR PAAX"/>
    <property type="match status" value="1"/>
</dbReference>
<dbReference type="InterPro" id="IPR048846">
    <property type="entry name" value="PaaX-like_central"/>
</dbReference>
<dbReference type="SUPFAM" id="SSF143430">
    <property type="entry name" value="TTP0101/SSO1404-like"/>
    <property type="match status" value="1"/>
</dbReference>
<dbReference type="Pfam" id="PF20803">
    <property type="entry name" value="PaaX_M"/>
    <property type="match status" value="1"/>
</dbReference>
<name>A0A1G2SMS2_9BACT</name>
<evidence type="ECO:0000259" key="8">
    <source>
        <dbReference type="Pfam" id="PF20803"/>
    </source>
</evidence>
<dbReference type="NCBIfam" id="TIGR01573">
    <property type="entry name" value="cas2"/>
    <property type="match status" value="1"/>
</dbReference>
<dbReference type="EMBL" id="MHUZ01000011">
    <property type="protein sequence ID" value="OHA85998.1"/>
    <property type="molecule type" value="Genomic_DNA"/>
</dbReference>
<keyword evidence="5" id="KW-0460">Magnesium</keyword>
<feature type="transmembrane region" description="Helical" evidence="7">
    <location>
        <begin position="12"/>
        <end position="38"/>
    </location>
</feature>
<dbReference type="AlphaFoldDB" id="A0A1G2SMS2"/>
<organism evidence="9 10">
    <name type="scientific">Candidatus Yonathbacteria bacterium RIFOXYD1_FULL_52_36</name>
    <dbReference type="NCBI Taxonomy" id="1802730"/>
    <lineage>
        <taxon>Bacteria</taxon>
        <taxon>Candidatus Yonathiibacteriota</taxon>
    </lineage>
</organism>
<comment type="caution">
    <text evidence="9">The sequence shown here is derived from an EMBL/GenBank/DDBJ whole genome shotgun (WGS) entry which is preliminary data.</text>
</comment>
<keyword evidence="6" id="KW-0051">Antiviral defense</keyword>
<evidence type="ECO:0000256" key="4">
    <source>
        <dbReference type="ARBA" id="ARBA00022801"/>
    </source>
</evidence>
<dbReference type="Proteomes" id="UP000178168">
    <property type="component" value="Unassembled WGS sequence"/>
</dbReference>
<evidence type="ECO:0000256" key="2">
    <source>
        <dbReference type="ARBA" id="ARBA00022723"/>
    </source>
</evidence>
<accession>A0A1G2SMS2</accession>
<evidence type="ECO:0000256" key="1">
    <source>
        <dbReference type="ARBA" id="ARBA00022722"/>
    </source>
</evidence>
<dbReference type="GO" id="GO:0043571">
    <property type="term" value="P:maintenance of CRISPR repeat elements"/>
    <property type="evidence" value="ECO:0007669"/>
    <property type="project" value="InterPro"/>
</dbReference>
<evidence type="ECO:0000313" key="10">
    <source>
        <dbReference type="Proteomes" id="UP000178168"/>
    </source>
</evidence>
<reference evidence="9 10" key="1">
    <citation type="journal article" date="2016" name="Nat. Commun.">
        <title>Thousands of microbial genomes shed light on interconnected biogeochemical processes in an aquifer system.</title>
        <authorList>
            <person name="Anantharaman K."/>
            <person name="Brown C.T."/>
            <person name="Hug L.A."/>
            <person name="Sharon I."/>
            <person name="Castelle C.J."/>
            <person name="Probst A.J."/>
            <person name="Thomas B.C."/>
            <person name="Singh A."/>
            <person name="Wilkins M.J."/>
            <person name="Karaoz U."/>
            <person name="Brodie E.L."/>
            <person name="Williams K.H."/>
            <person name="Hubbard S.S."/>
            <person name="Banfield J.F."/>
        </authorList>
    </citation>
    <scope>NUCLEOTIDE SEQUENCE [LARGE SCALE GENOMIC DNA]</scope>
</reference>
<evidence type="ECO:0000256" key="7">
    <source>
        <dbReference type="SAM" id="Phobius"/>
    </source>
</evidence>
<keyword evidence="4" id="KW-0378">Hydrolase</keyword>
<keyword evidence="7" id="KW-1133">Transmembrane helix</keyword>
<evidence type="ECO:0000256" key="6">
    <source>
        <dbReference type="ARBA" id="ARBA00023118"/>
    </source>
</evidence>
<dbReference type="GO" id="GO:0004521">
    <property type="term" value="F:RNA endonuclease activity"/>
    <property type="evidence" value="ECO:0007669"/>
    <property type="project" value="InterPro"/>
</dbReference>
<keyword evidence="3 9" id="KW-0255">Endonuclease</keyword>
<feature type="domain" description="Transcriptional repressor PaaX-like central Cas2-like" evidence="8">
    <location>
        <begin position="98"/>
        <end position="175"/>
    </location>
</feature>